<gene>
    <name evidence="1" type="ORF">NYG90_03090</name>
</gene>
<dbReference type="Proteomes" id="UP001173802">
    <property type="component" value="Unassembled WGS sequence"/>
</dbReference>
<protein>
    <submittedName>
        <fullName evidence="1">Uncharacterized protein</fullName>
    </submittedName>
</protein>
<evidence type="ECO:0000313" key="1">
    <source>
        <dbReference type="EMBL" id="MDL0081669.1"/>
    </source>
</evidence>
<name>A0ACC6FQW9_9HELI</name>
<organism evidence="1 2">
    <name type="scientific">Helicobacter zhangjianzhongii</name>
    <dbReference type="NCBI Taxonomy" id="2974574"/>
    <lineage>
        <taxon>Bacteria</taxon>
        <taxon>Pseudomonadati</taxon>
        <taxon>Campylobacterota</taxon>
        <taxon>Epsilonproteobacteria</taxon>
        <taxon>Campylobacterales</taxon>
        <taxon>Helicobacteraceae</taxon>
        <taxon>Helicobacter</taxon>
    </lineage>
</organism>
<keyword evidence="2" id="KW-1185">Reference proteome</keyword>
<reference evidence="1 2" key="1">
    <citation type="journal article" date="2023" name="Microorganisms">
        <title>Isolation and Genomic Characteristics of Cat-Borne Campylobacter felis sp. nov. and Sheep-Borne Campylobacter ovis sp. nov.</title>
        <authorList>
            <person name="Wang H."/>
            <person name="Li Y."/>
            <person name="Gu Y."/>
            <person name="Zhou G."/>
            <person name="Chen X."/>
            <person name="Zhang X."/>
            <person name="Shao Z."/>
            <person name="Zhang J."/>
            <person name="Zhang M."/>
        </authorList>
    </citation>
    <scope>NUCLEOTIDE SEQUENCE [LARGE SCALE GENOMIC DNA]</scope>
    <source>
        <strain evidence="1 2">XJK30-2</strain>
    </source>
</reference>
<evidence type="ECO:0000313" key="2">
    <source>
        <dbReference type="Proteomes" id="UP001173802"/>
    </source>
</evidence>
<proteinExistence type="predicted"/>
<dbReference type="EMBL" id="JANURN010000002">
    <property type="protein sequence ID" value="MDL0081669.1"/>
    <property type="molecule type" value="Genomic_DNA"/>
</dbReference>
<accession>A0ACC6FQW9</accession>
<sequence length="279" mass="30577">MKMQIQTKILAIVCVALCSFALANEPKKRGSHAQIAIQSTGLWHSSANASTSGLHEALFASYDYTTKLGLGFGIDALFGASYGNLDNYMIQGMQDLMSVRPVGDINFLVGLDVYAGWHLIRRSYDKPLYLGTGLKELIYSNVVVNTSFNMPLMAVYIPIELRGDVRLSPALAIEYLLAYDIALDQATQVTISEKDKRMLPIDGSYGLRLQFGGRYYASPKLYFFGTLVAEYYSFGASKGIFVGNPPDTQEPGVKPSAEAVLSYPRSNLGYVGIRLGIGY</sequence>
<comment type="caution">
    <text evidence="1">The sequence shown here is derived from an EMBL/GenBank/DDBJ whole genome shotgun (WGS) entry which is preliminary data.</text>
</comment>